<protein>
    <submittedName>
        <fullName evidence="2">Uncharacterized protein</fullName>
    </submittedName>
</protein>
<sequence length="59" mass="7187">MREYFPLATFGILFSFFISDNKKRNLVIGLILSFFLLFSSFFFKQRVNYFWTEFNTTHV</sequence>
<keyword evidence="1" id="KW-1133">Transmembrane helix</keyword>
<comment type="caution">
    <text evidence="2">The sequence shown here is derived from an EMBL/GenBank/DDBJ whole genome shotgun (WGS) entry which is preliminary data.</text>
</comment>
<dbReference type="EMBL" id="SULG01000057">
    <property type="protein sequence ID" value="TLD41224.1"/>
    <property type="molecule type" value="Genomic_DNA"/>
</dbReference>
<evidence type="ECO:0000313" key="3">
    <source>
        <dbReference type="Proteomes" id="UP000319783"/>
    </source>
</evidence>
<evidence type="ECO:0000256" key="1">
    <source>
        <dbReference type="SAM" id="Phobius"/>
    </source>
</evidence>
<keyword evidence="1" id="KW-0812">Transmembrane</keyword>
<keyword evidence="1" id="KW-0472">Membrane</keyword>
<evidence type="ECO:0000313" key="2">
    <source>
        <dbReference type="EMBL" id="TLD41224.1"/>
    </source>
</evidence>
<accession>A0A533Q955</accession>
<organism evidence="2 3">
    <name type="scientific">Candidatus Jettenia ecosi</name>
    <dbReference type="NCBI Taxonomy" id="2494326"/>
    <lineage>
        <taxon>Bacteria</taxon>
        <taxon>Pseudomonadati</taxon>
        <taxon>Planctomycetota</taxon>
        <taxon>Candidatus Brocadiia</taxon>
        <taxon>Candidatus Brocadiales</taxon>
        <taxon>Candidatus Brocadiaceae</taxon>
        <taxon>Candidatus Jettenia</taxon>
    </lineage>
</organism>
<gene>
    <name evidence="2" type="ORF">JETT_2512</name>
</gene>
<dbReference type="Proteomes" id="UP000319783">
    <property type="component" value="Unassembled WGS sequence"/>
</dbReference>
<name>A0A533Q955_9BACT</name>
<proteinExistence type="predicted"/>
<dbReference type="AlphaFoldDB" id="A0A533Q955"/>
<reference evidence="2 3" key="1">
    <citation type="submission" date="2019-04" db="EMBL/GenBank/DDBJ databases">
        <title>Genome of a novel bacterium Candidatus Jettenia ecosi reconstructed from metagenome of an anammox bioreactor.</title>
        <authorList>
            <person name="Mardanov A.V."/>
            <person name="Beletsky A.V."/>
            <person name="Ravin N.V."/>
            <person name="Botchkova E.A."/>
            <person name="Litti Y.V."/>
            <person name="Nozhevnikova A.N."/>
        </authorList>
    </citation>
    <scope>NUCLEOTIDE SEQUENCE [LARGE SCALE GENOMIC DNA]</scope>
    <source>
        <strain evidence="2">J2</strain>
    </source>
</reference>
<feature type="transmembrane region" description="Helical" evidence="1">
    <location>
        <begin position="26"/>
        <end position="43"/>
    </location>
</feature>